<protein>
    <submittedName>
        <fullName evidence="1">Uncharacterized protein</fullName>
    </submittedName>
</protein>
<evidence type="ECO:0000313" key="1">
    <source>
        <dbReference type="EMBL" id="PON35449.1"/>
    </source>
</evidence>
<accession>A0A2P5AFY7</accession>
<organism evidence="1 2">
    <name type="scientific">Trema orientale</name>
    <name type="common">Charcoal tree</name>
    <name type="synonym">Celtis orientalis</name>
    <dbReference type="NCBI Taxonomy" id="63057"/>
    <lineage>
        <taxon>Eukaryota</taxon>
        <taxon>Viridiplantae</taxon>
        <taxon>Streptophyta</taxon>
        <taxon>Embryophyta</taxon>
        <taxon>Tracheophyta</taxon>
        <taxon>Spermatophyta</taxon>
        <taxon>Magnoliopsida</taxon>
        <taxon>eudicotyledons</taxon>
        <taxon>Gunneridae</taxon>
        <taxon>Pentapetalae</taxon>
        <taxon>rosids</taxon>
        <taxon>fabids</taxon>
        <taxon>Rosales</taxon>
        <taxon>Cannabaceae</taxon>
        <taxon>Trema</taxon>
    </lineage>
</organism>
<gene>
    <name evidence="1" type="ORF">TorRG33x02_351330</name>
</gene>
<name>A0A2P5AFY7_TREOI</name>
<dbReference type="InParanoid" id="A0A2P5AFY7"/>
<keyword evidence="2" id="KW-1185">Reference proteome</keyword>
<dbReference type="Proteomes" id="UP000237000">
    <property type="component" value="Unassembled WGS sequence"/>
</dbReference>
<dbReference type="AlphaFoldDB" id="A0A2P5AFY7"/>
<reference evidence="2" key="1">
    <citation type="submission" date="2016-06" db="EMBL/GenBank/DDBJ databases">
        <title>Parallel loss of symbiosis genes in relatives of nitrogen-fixing non-legume Parasponia.</title>
        <authorList>
            <person name="Van Velzen R."/>
            <person name="Holmer R."/>
            <person name="Bu F."/>
            <person name="Rutten L."/>
            <person name="Van Zeijl A."/>
            <person name="Liu W."/>
            <person name="Santuari L."/>
            <person name="Cao Q."/>
            <person name="Sharma T."/>
            <person name="Shen D."/>
            <person name="Roswanjaya Y."/>
            <person name="Wardhani T."/>
            <person name="Kalhor M.S."/>
            <person name="Jansen J."/>
            <person name="Van den Hoogen J."/>
            <person name="Gungor B."/>
            <person name="Hartog M."/>
            <person name="Hontelez J."/>
            <person name="Verver J."/>
            <person name="Yang W.-C."/>
            <person name="Schijlen E."/>
            <person name="Repin R."/>
            <person name="Schilthuizen M."/>
            <person name="Schranz E."/>
            <person name="Heidstra R."/>
            <person name="Miyata K."/>
            <person name="Fedorova E."/>
            <person name="Kohlen W."/>
            <person name="Bisseling T."/>
            <person name="Smit S."/>
            <person name="Geurts R."/>
        </authorList>
    </citation>
    <scope>NUCLEOTIDE SEQUENCE [LARGE SCALE GENOMIC DNA]</scope>
    <source>
        <strain evidence="2">cv. RG33-2</strain>
    </source>
</reference>
<comment type="caution">
    <text evidence="1">The sequence shown here is derived from an EMBL/GenBank/DDBJ whole genome shotgun (WGS) entry which is preliminary data.</text>
</comment>
<proteinExistence type="predicted"/>
<evidence type="ECO:0000313" key="2">
    <source>
        <dbReference type="Proteomes" id="UP000237000"/>
    </source>
</evidence>
<sequence length="143" mass="16475">MRLNFVSSAPISFFIEPFKRRVKEADVAFYNCSKKPGVQALQSIWSDMLGKHVCADIVLGPTCLLLQLFYSLCLRMNDRHSSDHVGFPLAQLVRKQLLLSIMTLISNNWSKTKGSFKAQAPIMTEEQIIDWFNRYFNGWQIID</sequence>
<dbReference type="EMBL" id="JXTC01000883">
    <property type="protein sequence ID" value="PON35449.1"/>
    <property type="molecule type" value="Genomic_DNA"/>
</dbReference>